<dbReference type="GO" id="GO:0016853">
    <property type="term" value="F:isomerase activity"/>
    <property type="evidence" value="ECO:0007669"/>
    <property type="project" value="UniProtKB-KW"/>
</dbReference>
<evidence type="ECO:0000256" key="10">
    <source>
        <dbReference type="ARBA" id="ARBA00023235"/>
    </source>
</evidence>
<dbReference type="CDD" id="cd06558">
    <property type="entry name" value="crotonase-like"/>
    <property type="match status" value="1"/>
</dbReference>
<dbReference type="Gene3D" id="3.90.226.10">
    <property type="entry name" value="2-enoyl-CoA Hydratase, Chain A, domain 1"/>
    <property type="match status" value="1"/>
</dbReference>
<dbReference type="Proteomes" id="UP001244295">
    <property type="component" value="Unassembled WGS sequence"/>
</dbReference>
<keyword evidence="12" id="KW-0511">Multifunctional enzyme</keyword>
<dbReference type="RefSeq" id="WP_307636317.1">
    <property type="nucleotide sequence ID" value="NZ_JAUSRR010000003.1"/>
</dbReference>
<accession>A0AAW8DT72</accession>
<evidence type="ECO:0000256" key="8">
    <source>
        <dbReference type="ARBA" id="ARBA00023098"/>
    </source>
</evidence>
<dbReference type="AlphaFoldDB" id="A0AAW8DT72"/>
<comment type="similarity">
    <text evidence="14">Belongs to the enoyl-CoA hydratase/isomerase family.</text>
</comment>
<proteinExistence type="inferred from homology"/>
<dbReference type="SUPFAM" id="SSF51735">
    <property type="entry name" value="NAD(P)-binding Rossmann-fold domains"/>
    <property type="match status" value="1"/>
</dbReference>
<keyword evidence="10" id="KW-0413">Isomerase</keyword>
<dbReference type="SUPFAM" id="SSF52096">
    <property type="entry name" value="ClpP/crotonase"/>
    <property type="match status" value="1"/>
</dbReference>
<keyword evidence="11" id="KW-0456">Lyase</keyword>
<dbReference type="GO" id="GO:0006631">
    <property type="term" value="P:fatty acid metabolic process"/>
    <property type="evidence" value="ECO:0007669"/>
    <property type="project" value="UniProtKB-KW"/>
</dbReference>
<keyword evidence="9" id="KW-0576">Peroxisome</keyword>
<feature type="domain" description="3-hydroxyacyl-CoA dehydrogenase NAD binding" evidence="16">
    <location>
        <begin position="298"/>
        <end position="469"/>
    </location>
</feature>
<keyword evidence="5" id="KW-0442">Lipid degradation</keyword>
<dbReference type="InterPro" id="IPR001753">
    <property type="entry name" value="Enoyl-CoA_hydra/iso"/>
</dbReference>
<dbReference type="SUPFAM" id="SSF48179">
    <property type="entry name" value="6-phosphogluconate dehydrogenase C-terminal domain-like"/>
    <property type="match status" value="2"/>
</dbReference>
<dbReference type="EMBL" id="JAUSRR010000003">
    <property type="protein sequence ID" value="MDP9922718.1"/>
    <property type="molecule type" value="Genomic_DNA"/>
</dbReference>
<evidence type="ECO:0000259" key="16">
    <source>
        <dbReference type="Pfam" id="PF02737"/>
    </source>
</evidence>
<dbReference type="GO" id="GO:0003857">
    <property type="term" value="F:(3S)-3-hydroxyacyl-CoA dehydrogenase (NAD+) activity"/>
    <property type="evidence" value="ECO:0007669"/>
    <property type="project" value="UniProtKB-EC"/>
</dbReference>
<comment type="subcellular location">
    <subcellularLocation>
        <location evidence="1">Peroxisome</location>
    </subcellularLocation>
</comment>
<dbReference type="Pfam" id="PF00378">
    <property type="entry name" value="ECH_1"/>
    <property type="match status" value="1"/>
</dbReference>
<dbReference type="InterPro" id="IPR036291">
    <property type="entry name" value="NAD(P)-bd_dom_sf"/>
</dbReference>
<dbReference type="FunFam" id="1.10.1040.50:FF:000006">
    <property type="entry name" value="Peroxisomal bifunctional enzyme"/>
    <property type="match status" value="1"/>
</dbReference>
<dbReference type="EC" id="1.1.1.35" evidence="17"/>
<keyword evidence="4" id="KW-0276">Fatty acid metabolism</keyword>
<organism evidence="17 18">
    <name type="scientific">Variovorax boronicumulans</name>
    <dbReference type="NCBI Taxonomy" id="436515"/>
    <lineage>
        <taxon>Bacteria</taxon>
        <taxon>Pseudomonadati</taxon>
        <taxon>Pseudomonadota</taxon>
        <taxon>Betaproteobacteria</taxon>
        <taxon>Burkholderiales</taxon>
        <taxon>Comamonadaceae</taxon>
        <taxon>Variovorax</taxon>
    </lineage>
</organism>
<evidence type="ECO:0000259" key="15">
    <source>
        <dbReference type="Pfam" id="PF00725"/>
    </source>
</evidence>
<dbReference type="Gene3D" id="1.10.1040.50">
    <property type="match status" value="1"/>
</dbReference>
<evidence type="ECO:0000256" key="3">
    <source>
        <dbReference type="ARBA" id="ARBA00008750"/>
    </source>
</evidence>
<evidence type="ECO:0000256" key="2">
    <source>
        <dbReference type="ARBA" id="ARBA00005005"/>
    </source>
</evidence>
<evidence type="ECO:0000256" key="4">
    <source>
        <dbReference type="ARBA" id="ARBA00022832"/>
    </source>
</evidence>
<evidence type="ECO:0000256" key="11">
    <source>
        <dbReference type="ARBA" id="ARBA00023239"/>
    </source>
</evidence>
<keyword evidence="8" id="KW-0443">Lipid metabolism</keyword>
<dbReference type="GO" id="GO:0016042">
    <property type="term" value="P:lipid catabolic process"/>
    <property type="evidence" value="ECO:0007669"/>
    <property type="project" value="UniProtKB-KW"/>
</dbReference>
<dbReference type="PANTHER" id="PTHR23309:SF51">
    <property type="entry name" value="3-HYDROXYACYL-COA DEHYDROGENASE-RELATED"/>
    <property type="match status" value="1"/>
</dbReference>
<dbReference type="Gene3D" id="3.40.50.720">
    <property type="entry name" value="NAD(P)-binding Rossmann-like Domain"/>
    <property type="match status" value="1"/>
</dbReference>
<sequence length="709" mass="75262">MTGPVSYARRGEVAVLTLNLPPVNVLAMPLRIALSACLEQASRDPAARAVVLIGAGKVFCAGAELADFDTDGLDEPSLHATISEQIESMDKPVVAAVHGSALGGGLELALSCHYRLCTPDAKLGLPEITLGFFPGAGGTQKLPRAIGLEAALDLILSGRTVPASAWAGTALVSTLAEGDLLECAVAFALEHAEARPLPRLRDRRVEHPSAQALLQFARRSAAADRRAWPGTALAIDAIEHSLADFEAGMRFEIEHFRAQAATEPARALRYGFLARTQARKLAGLAPDAAARRIERALVIGAGLMGTGIAICFAQAGIPVTLTDRDEAGLARGRATIDSYCSAQARRIGEAEAMALRERFAFTLDERPWREADVLIEAAFEDFDLKEALLQRMAALAHPAALIASNTSTLDLDALAAGTTRPADVVGLHFFSPAQAMPLLEVVRTAHTGDAALATAMALASRLRKTPVVAGVCDGFIGNRILDAYIAQACRLVEEGAWPEQVDAALEAWGFAMGPFRMLDLVGNDVPWAARRHRRARGVAERHGIADALCEQGWFGQKTGQGWYLHAEGARRPQPAPQVHALIETFAAGRGIVRRSMAAQQIVQRCLLALINEGARVLGEGIAQRGSDIDVVYVAGYGFPAAKGGPMFQADEMGLVNVLRLLRDQAGGDAAQAGFWRPAPLIGILAASGRSLRDTQSLDTQALDTQEMAA</sequence>
<dbReference type="InterPro" id="IPR008927">
    <property type="entry name" value="6-PGluconate_DH-like_C_sf"/>
</dbReference>
<evidence type="ECO:0000256" key="5">
    <source>
        <dbReference type="ARBA" id="ARBA00022963"/>
    </source>
</evidence>
<dbReference type="InterPro" id="IPR018376">
    <property type="entry name" value="Enoyl-CoA_hyd/isom_CS"/>
</dbReference>
<dbReference type="InterPro" id="IPR029045">
    <property type="entry name" value="ClpP/crotonase-like_dom_sf"/>
</dbReference>
<evidence type="ECO:0000256" key="14">
    <source>
        <dbReference type="RuleBase" id="RU003707"/>
    </source>
</evidence>
<dbReference type="GO" id="GO:0070403">
    <property type="term" value="F:NAD+ binding"/>
    <property type="evidence" value="ECO:0007669"/>
    <property type="project" value="InterPro"/>
</dbReference>
<evidence type="ECO:0000313" key="18">
    <source>
        <dbReference type="Proteomes" id="UP001244295"/>
    </source>
</evidence>
<evidence type="ECO:0000256" key="12">
    <source>
        <dbReference type="ARBA" id="ARBA00023268"/>
    </source>
</evidence>
<dbReference type="PANTHER" id="PTHR23309">
    <property type="entry name" value="3-HYDROXYACYL-COA DEHYROGENASE"/>
    <property type="match status" value="1"/>
</dbReference>
<comment type="pathway">
    <text evidence="2">Lipid metabolism; fatty acid beta-oxidation.</text>
</comment>
<comment type="similarity">
    <text evidence="3">In the N-terminal section; belongs to the enoyl-CoA hydratase/isomerase family.</text>
</comment>
<evidence type="ECO:0000256" key="1">
    <source>
        <dbReference type="ARBA" id="ARBA00004275"/>
    </source>
</evidence>
<dbReference type="Pfam" id="PF00725">
    <property type="entry name" value="3HCDH"/>
    <property type="match status" value="1"/>
</dbReference>
<feature type="domain" description="3-hydroxyacyl-CoA dehydrogenase C-terminal" evidence="15">
    <location>
        <begin position="474"/>
        <end position="563"/>
    </location>
</feature>
<keyword evidence="7" id="KW-0520">NAD</keyword>
<comment type="caution">
    <text evidence="17">The sequence shown here is derived from an EMBL/GenBank/DDBJ whole genome shotgun (WGS) entry which is preliminary data.</text>
</comment>
<evidence type="ECO:0000256" key="7">
    <source>
        <dbReference type="ARBA" id="ARBA00023027"/>
    </source>
</evidence>
<protein>
    <submittedName>
        <fullName evidence="17">3-hydroxyacyl-CoA dehydrogenase</fullName>
        <ecNumber evidence="17">1.1.1.35</ecNumber>
    </submittedName>
</protein>
<gene>
    <name evidence="17" type="ORF">J2W25_001739</name>
</gene>
<comment type="catalytic activity">
    <reaction evidence="13">
        <text>a (3S)-3-hydroxyacyl-CoA + NAD(+) = a 3-oxoacyl-CoA + NADH + H(+)</text>
        <dbReference type="Rhea" id="RHEA:22432"/>
        <dbReference type="ChEBI" id="CHEBI:15378"/>
        <dbReference type="ChEBI" id="CHEBI:57318"/>
        <dbReference type="ChEBI" id="CHEBI:57540"/>
        <dbReference type="ChEBI" id="CHEBI:57945"/>
        <dbReference type="ChEBI" id="CHEBI:90726"/>
        <dbReference type="EC" id="1.1.1.35"/>
    </reaction>
</comment>
<evidence type="ECO:0000256" key="6">
    <source>
        <dbReference type="ARBA" id="ARBA00023002"/>
    </source>
</evidence>
<dbReference type="Pfam" id="PF02737">
    <property type="entry name" value="3HCDH_N"/>
    <property type="match status" value="1"/>
</dbReference>
<evidence type="ECO:0000256" key="9">
    <source>
        <dbReference type="ARBA" id="ARBA00023140"/>
    </source>
</evidence>
<dbReference type="FunFam" id="3.40.50.720:FF:000009">
    <property type="entry name" value="Fatty oxidation complex, alpha subunit"/>
    <property type="match status" value="1"/>
</dbReference>
<dbReference type="InterPro" id="IPR006108">
    <property type="entry name" value="3HC_DH_C"/>
</dbReference>
<keyword evidence="6 17" id="KW-0560">Oxidoreductase</keyword>
<reference evidence="17" key="1">
    <citation type="submission" date="2023-07" db="EMBL/GenBank/DDBJ databases">
        <title>Sorghum-associated microbial communities from plants grown in Nebraska, USA.</title>
        <authorList>
            <person name="Schachtman D."/>
        </authorList>
    </citation>
    <scope>NUCLEOTIDE SEQUENCE</scope>
    <source>
        <strain evidence="17">DS2795</strain>
    </source>
</reference>
<name>A0AAW8DT72_9BURK</name>
<evidence type="ECO:0000313" key="17">
    <source>
        <dbReference type="EMBL" id="MDP9922718.1"/>
    </source>
</evidence>
<dbReference type="InterPro" id="IPR006176">
    <property type="entry name" value="3-OHacyl-CoA_DH_NAD-bd"/>
</dbReference>
<evidence type="ECO:0000256" key="13">
    <source>
        <dbReference type="ARBA" id="ARBA00049556"/>
    </source>
</evidence>
<dbReference type="PROSITE" id="PS00166">
    <property type="entry name" value="ENOYL_COA_HYDRATASE"/>
    <property type="match status" value="1"/>
</dbReference>
<dbReference type="GO" id="GO:0004300">
    <property type="term" value="F:enoyl-CoA hydratase activity"/>
    <property type="evidence" value="ECO:0007669"/>
    <property type="project" value="UniProtKB-ARBA"/>
</dbReference>